<feature type="compositionally biased region" description="Acidic residues" evidence="1">
    <location>
        <begin position="418"/>
        <end position="440"/>
    </location>
</feature>
<dbReference type="AlphaFoldDB" id="A0A9P3G9A4"/>
<proteinExistence type="predicted"/>
<dbReference type="EMBL" id="BPQB01000014">
    <property type="protein sequence ID" value="GJE89749.1"/>
    <property type="molecule type" value="Genomic_DNA"/>
</dbReference>
<gene>
    <name evidence="2" type="ORF">PsYK624_058550</name>
</gene>
<sequence length="597" mass="64696">MYPASHPINAGGVPAGFTVLQPNPDLLQSDETAVPPGPICASTTSYKTVDVGASGSDVIGASYTFSCNASRGAVAVLGSHGHQEWYLPNSKFLEYIVKHHASWHDFAVEKTHLISSDSLVLVSGWLKASEWALATFSNQSRAHAFSLNADAGSIASARFTASSGTQVHMPIHQRCGPVRPVKPSGPLPCDQCLFVRYYKIRRRAFIYESLLGVKVVESEDAADMHDTSRGQSHSGLRRSRALNAMGSRSKSISEMSARKGGLSDALAKDMAELEVEEMPPAGSEVVTRDPIDAVLDYILETAPAAEIAVACFEDTQAAYFRPALPSLDNRPGFSVTQSSNAAHSTAPRIHINAHGVAYISASTENTDEGSRVSPNQRGSVLPRVTAEDEGSPSPHVYPRTPAVHARFPMTGKRIHWEDDSDSDAWDGSDEDNDEENDEDMGMDMEIMLRQLGLMQRHRAGRSTLPIKYSENSRKVEESTTPTGEKMREIWARRDTNQGQTQAGPDTGKGTELGPGPSHLHERRAAAGKSTIPTIRSEIPGTVGWRKTRAEEKAKKREMAQRDIVEAAETEGGAVGPGTVGYWPEVEGQTQLEVDSQQ</sequence>
<reference evidence="2 3" key="1">
    <citation type="submission" date="2021-08" db="EMBL/GenBank/DDBJ databases">
        <title>Draft Genome Sequence of Phanerochaete sordida strain YK-624.</title>
        <authorList>
            <person name="Mori T."/>
            <person name="Dohra H."/>
            <person name="Suzuki T."/>
            <person name="Kawagishi H."/>
            <person name="Hirai H."/>
        </authorList>
    </citation>
    <scope>NUCLEOTIDE SEQUENCE [LARGE SCALE GENOMIC DNA]</scope>
    <source>
        <strain evidence="2 3">YK-624</strain>
    </source>
</reference>
<dbReference type="OrthoDB" id="2804412at2759"/>
<feature type="region of interest" description="Disordered" evidence="1">
    <location>
        <begin position="363"/>
        <end position="401"/>
    </location>
</feature>
<feature type="region of interest" description="Disordered" evidence="1">
    <location>
        <begin position="221"/>
        <end position="254"/>
    </location>
</feature>
<feature type="region of interest" description="Disordered" evidence="1">
    <location>
        <begin position="414"/>
        <end position="440"/>
    </location>
</feature>
<evidence type="ECO:0000256" key="1">
    <source>
        <dbReference type="SAM" id="MobiDB-lite"/>
    </source>
</evidence>
<feature type="region of interest" description="Disordered" evidence="1">
    <location>
        <begin position="492"/>
        <end position="529"/>
    </location>
</feature>
<name>A0A9P3G9A4_9APHY</name>
<feature type="compositionally biased region" description="Polar residues" evidence="1">
    <location>
        <begin position="587"/>
        <end position="597"/>
    </location>
</feature>
<comment type="caution">
    <text evidence="2">The sequence shown here is derived from an EMBL/GenBank/DDBJ whole genome shotgun (WGS) entry which is preliminary data.</text>
</comment>
<keyword evidence="3" id="KW-1185">Reference proteome</keyword>
<organism evidence="2 3">
    <name type="scientific">Phanerochaete sordida</name>
    <dbReference type="NCBI Taxonomy" id="48140"/>
    <lineage>
        <taxon>Eukaryota</taxon>
        <taxon>Fungi</taxon>
        <taxon>Dikarya</taxon>
        <taxon>Basidiomycota</taxon>
        <taxon>Agaricomycotina</taxon>
        <taxon>Agaricomycetes</taxon>
        <taxon>Polyporales</taxon>
        <taxon>Phanerochaetaceae</taxon>
        <taxon>Phanerochaete</taxon>
    </lineage>
</organism>
<evidence type="ECO:0000313" key="2">
    <source>
        <dbReference type="EMBL" id="GJE89749.1"/>
    </source>
</evidence>
<dbReference type="Proteomes" id="UP000703269">
    <property type="component" value="Unassembled WGS sequence"/>
</dbReference>
<accession>A0A9P3G9A4</accession>
<feature type="region of interest" description="Disordered" evidence="1">
    <location>
        <begin position="565"/>
        <end position="597"/>
    </location>
</feature>
<evidence type="ECO:0000313" key="3">
    <source>
        <dbReference type="Proteomes" id="UP000703269"/>
    </source>
</evidence>
<protein>
    <submittedName>
        <fullName evidence="2">Uncharacterized protein</fullName>
    </submittedName>
</protein>